<sequence length="59" mass="7049">MLNQLLLKEYAKLSGYTEKAIREKIHKGVWAEGIHYYRAPDRHIIINIAEVEKWQRKQA</sequence>
<dbReference type="GeneID" id="94580954"/>
<dbReference type="STRING" id="194197.BWD09_07200"/>
<dbReference type="EMBL" id="MTBO01000015">
    <property type="protein sequence ID" value="OSI16541.1"/>
    <property type="molecule type" value="Genomic_DNA"/>
</dbReference>
<evidence type="ECO:0000313" key="2">
    <source>
        <dbReference type="Proteomes" id="UP000193118"/>
    </source>
</evidence>
<dbReference type="OrthoDB" id="8779418at2"/>
<dbReference type="RefSeq" id="WP_085366018.1">
    <property type="nucleotide sequence ID" value="NZ_CAUJPZ010000012.1"/>
</dbReference>
<evidence type="ECO:0000313" key="1">
    <source>
        <dbReference type="EMBL" id="OSI16541.1"/>
    </source>
</evidence>
<dbReference type="Proteomes" id="UP000193118">
    <property type="component" value="Unassembled WGS sequence"/>
</dbReference>
<reference evidence="2" key="1">
    <citation type="submission" date="2017-01" db="EMBL/GenBank/DDBJ databases">
        <authorList>
            <person name="Wolfgang W.J."/>
            <person name="Cole J."/>
            <person name="Wroblewski D."/>
            <person name="Mcginnis J."/>
            <person name="Musser K.A."/>
        </authorList>
    </citation>
    <scope>NUCLEOTIDE SEQUENCE [LARGE SCALE GENOMIC DNA]</scope>
    <source>
        <strain evidence="2">DSM 19151</strain>
    </source>
</reference>
<dbReference type="AlphaFoldDB" id="A0A1X3D9Y6"/>
<proteinExistence type="predicted"/>
<gene>
    <name evidence="1" type="ORF">BWD09_07200</name>
</gene>
<comment type="caution">
    <text evidence="1">The sequence shown here is derived from an EMBL/GenBank/DDBJ whole genome shotgun (WGS) entry which is preliminary data.</text>
</comment>
<name>A0A1X3D9Y6_9NEIS</name>
<keyword evidence="2" id="KW-1185">Reference proteome</keyword>
<organism evidence="1 2">
    <name type="scientific">Neisseria dentiae</name>
    <dbReference type="NCBI Taxonomy" id="194197"/>
    <lineage>
        <taxon>Bacteria</taxon>
        <taxon>Pseudomonadati</taxon>
        <taxon>Pseudomonadota</taxon>
        <taxon>Betaproteobacteria</taxon>
        <taxon>Neisseriales</taxon>
        <taxon>Neisseriaceae</taxon>
        <taxon>Neisseria</taxon>
    </lineage>
</organism>
<accession>A0A1X3D9Y6</accession>
<protein>
    <submittedName>
        <fullName evidence="1">Excisionase</fullName>
    </submittedName>
</protein>